<evidence type="ECO:0000256" key="1">
    <source>
        <dbReference type="ARBA" id="ARBA00005702"/>
    </source>
</evidence>
<keyword evidence="5" id="KW-1185">Reference proteome</keyword>
<name>A7SI28_NEMVE</name>
<evidence type="ECO:0000313" key="5">
    <source>
        <dbReference type="Proteomes" id="UP000001593"/>
    </source>
</evidence>
<sequence length="83" mass="9502">EAHKEELRAQIRTIEEEITTLKQALARKENQLADLKRELGITAWSQIKEGLGNTYHGVQQSRAYQKTSESLKDLNEKIVHSEA</sequence>
<dbReference type="OrthoDB" id="10000687at2759"/>
<evidence type="ECO:0000256" key="3">
    <source>
        <dbReference type="SAM" id="Coils"/>
    </source>
</evidence>
<dbReference type="PhylomeDB" id="A7SI28"/>
<dbReference type="HOGENOM" id="CLU_2549538_0_0_1"/>
<organism evidence="4 5">
    <name type="scientific">Nematostella vectensis</name>
    <name type="common">Starlet sea anemone</name>
    <dbReference type="NCBI Taxonomy" id="45351"/>
    <lineage>
        <taxon>Eukaryota</taxon>
        <taxon>Metazoa</taxon>
        <taxon>Cnidaria</taxon>
        <taxon>Anthozoa</taxon>
        <taxon>Hexacorallia</taxon>
        <taxon>Actiniaria</taxon>
        <taxon>Edwardsiidae</taxon>
        <taxon>Nematostella</taxon>
    </lineage>
</organism>
<dbReference type="OMA" id="XARPFSH"/>
<evidence type="ECO:0000313" key="4">
    <source>
        <dbReference type="EMBL" id="EDO36678.1"/>
    </source>
</evidence>
<dbReference type="STRING" id="45351.A7SI28"/>
<dbReference type="InterPro" id="IPR007327">
    <property type="entry name" value="TPD52"/>
</dbReference>
<gene>
    <name evidence="4" type="ORF">NEMVEDRAFT_v1g119021</name>
</gene>
<dbReference type="eggNOG" id="KOG4010">
    <property type="taxonomic scope" value="Eukaryota"/>
</dbReference>
<dbReference type="KEGG" id="nve:5508125"/>
<comment type="similarity">
    <text evidence="1">Belongs to the TPD52 family.</text>
</comment>
<dbReference type="EMBL" id="DS469664">
    <property type="protein sequence ID" value="EDO36678.1"/>
    <property type="molecule type" value="Genomic_DNA"/>
</dbReference>
<feature type="coiled-coil region" evidence="3">
    <location>
        <begin position="4"/>
        <end position="38"/>
    </location>
</feature>
<dbReference type="PANTHER" id="PTHR19307">
    <property type="entry name" value="TUMOR PROTEIN D52"/>
    <property type="match status" value="1"/>
</dbReference>
<feature type="non-terminal residue" evidence="4">
    <location>
        <position position="83"/>
    </location>
</feature>
<dbReference type="PANTHER" id="PTHR19307:SF14">
    <property type="entry name" value="TUMOR PROTEIN D52"/>
    <property type="match status" value="1"/>
</dbReference>
<accession>A7SI28</accession>
<evidence type="ECO:0000256" key="2">
    <source>
        <dbReference type="ARBA" id="ARBA00023054"/>
    </source>
</evidence>
<dbReference type="AlphaFoldDB" id="A7SI28"/>
<keyword evidence="2 3" id="KW-0175">Coiled coil</keyword>
<dbReference type="Proteomes" id="UP000001593">
    <property type="component" value="Unassembled WGS sequence"/>
</dbReference>
<proteinExistence type="inferred from homology"/>
<dbReference type="InParanoid" id="A7SI28"/>
<dbReference type="Pfam" id="PF04201">
    <property type="entry name" value="TPD52"/>
    <property type="match status" value="1"/>
</dbReference>
<protein>
    <submittedName>
        <fullName evidence="4">Uncharacterized protein</fullName>
    </submittedName>
</protein>
<reference evidence="4 5" key="1">
    <citation type="journal article" date="2007" name="Science">
        <title>Sea anemone genome reveals ancestral eumetazoan gene repertoire and genomic organization.</title>
        <authorList>
            <person name="Putnam N.H."/>
            <person name="Srivastava M."/>
            <person name="Hellsten U."/>
            <person name="Dirks B."/>
            <person name="Chapman J."/>
            <person name="Salamov A."/>
            <person name="Terry A."/>
            <person name="Shapiro H."/>
            <person name="Lindquist E."/>
            <person name="Kapitonov V.V."/>
            <person name="Jurka J."/>
            <person name="Genikhovich G."/>
            <person name="Grigoriev I.V."/>
            <person name="Lucas S.M."/>
            <person name="Steele R.E."/>
            <person name="Finnerty J.R."/>
            <person name="Technau U."/>
            <person name="Martindale M.Q."/>
            <person name="Rokhsar D.S."/>
        </authorList>
    </citation>
    <scope>NUCLEOTIDE SEQUENCE [LARGE SCALE GENOMIC DNA]</scope>
    <source>
        <strain evidence="5">CH2 X CH6</strain>
    </source>
</reference>